<proteinExistence type="predicted"/>
<dbReference type="Proteomes" id="UP001185028">
    <property type="component" value="Unassembled WGS sequence"/>
</dbReference>
<comment type="caution">
    <text evidence="1">The sequence shown here is derived from an EMBL/GenBank/DDBJ whole genome shotgun (WGS) entry which is preliminary data.</text>
</comment>
<dbReference type="EMBL" id="JAVDQH010000007">
    <property type="protein sequence ID" value="MDR6244223.1"/>
    <property type="molecule type" value="Genomic_DNA"/>
</dbReference>
<organism evidence="1 2">
    <name type="scientific">Paenibacillus hunanensis</name>
    <dbReference type="NCBI Taxonomy" id="539262"/>
    <lineage>
        <taxon>Bacteria</taxon>
        <taxon>Bacillati</taxon>
        <taxon>Bacillota</taxon>
        <taxon>Bacilli</taxon>
        <taxon>Bacillales</taxon>
        <taxon>Paenibacillaceae</taxon>
        <taxon>Paenibacillus</taxon>
    </lineage>
</organism>
<dbReference type="RefSeq" id="WP_188776261.1">
    <property type="nucleotide sequence ID" value="NZ_BMMB01000006.1"/>
</dbReference>
<accession>A0ABU1J156</accession>
<evidence type="ECO:0000313" key="2">
    <source>
        <dbReference type="Proteomes" id="UP001185028"/>
    </source>
</evidence>
<dbReference type="InterPro" id="IPR046136">
    <property type="entry name" value="DUF6138"/>
</dbReference>
<protein>
    <submittedName>
        <fullName evidence="1">Uncharacterized protein</fullName>
    </submittedName>
</protein>
<sequence>MNEALTVLLAECWEQLDQACQRTQKHLEDMGQRSKLQTGARDYIRFGYRKGKFSSSAGLMFVEIERPFSWSDNAYTWESEVDITALTDEQLVHEWWPVLGERVREAFEADRYGGIFFDYQLEFKLYIEREQVKDHLEAQEHWINQTKLKQIQDVFQQFIADKIASPLPHYPAQKDLFFFSRLLLNVDVHPVATAERIQLCEQTDQKLAAIPKLLEEWKRCLRMALKFWANEQFLPPYIENDNRYRMSLKPAEERPELDEQQLELFIYAALRIGGDDTVTRQEFLEIASQLGSQQATQFLKEGSGQIESKRKTPHMQGQANDILQTIQLKLTGDTVDSYRDGLQYICDLMQQNFPFEYTLKLSGSKIKSFLPVKALARSALHRFFANALQYPELHPLLEQYARLVMKEFAFYNDVEPGEKSVMTGTYAVLGLALQDQKYFPLLTDYMRLVDTEHQSAHDGFVLAFLDTYPLTTELLPLLLIILAGSGQSAKPVKGLADHFEQVELALELDRQLAQCEGYEREQLMYLIFGSDSKQKKYAKFVEKLRSEQR</sequence>
<evidence type="ECO:0000313" key="1">
    <source>
        <dbReference type="EMBL" id="MDR6244223.1"/>
    </source>
</evidence>
<keyword evidence="2" id="KW-1185">Reference proteome</keyword>
<reference evidence="1 2" key="1">
    <citation type="submission" date="2023-07" db="EMBL/GenBank/DDBJ databases">
        <title>Genomic Encyclopedia of Type Strains, Phase IV (KMG-IV): sequencing the most valuable type-strain genomes for metagenomic binning, comparative biology and taxonomic classification.</title>
        <authorList>
            <person name="Goeker M."/>
        </authorList>
    </citation>
    <scope>NUCLEOTIDE SEQUENCE [LARGE SCALE GENOMIC DNA]</scope>
    <source>
        <strain evidence="1 2">DSM 22170</strain>
    </source>
</reference>
<name>A0ABU1J156_9BACL</name>
<gene>
    <name evidence="1" type="ORF">JOC58_002116</name>
</gene>
<dbReference type="Pfam" id="PF19635">
    <property type="entry name" value="DUF6138"/>
    <property type="match status" value="1"/>
</dbReference>